<gene>
    <name evidence="2" type="ORF">LMG23992_03308</name>
</gene>
<accession>A0ABN7YSW2</accession>
<proteinExistence type="predicted"/>
<keyword evidence="1" id="KW-0472">Membrane</keyword>
<sequence length="147" mass="16168">MTTRQPRLHAPAANGFTLIELMVVVAIIAILAAIAYPSYTENVRTSRRTDAKTALLDLATRQERFFSMQNRYTANPADLGYSRFPADVQTSGQIFYRLDVRQNTTTTFVATATPVGAQEGDACGSYTIDHFGAQGNVNNTRPSAQCW</sequence>
<evidence type="ECO:0008006" key="4">
    <source>
        <dbReference type="Google" id="ProtNLM"/>
    </source>
</evidence>
<keyword evidence="1" id="KW-1133">Transmembrane helix</keyword>
<keyword evidence="3" id="KW-1185">Reference proteome</keyword>
<comment type="caution">
    <text evidence="2">The sequence shown here is derived from an EMBL/GenBank/DDBJ whole genome shotgun (WGS) entry which is preliminary data.</text>
</comment>
<dbReference type="InterPro" id="IPR012902">
    <property type="entry name" value="N_methyl_site"/>
</dbReference>
<evidence type="ECO:0000313" key="3">
    <source>
        <dbReference type="Proteomes" id="UP000727654"/>
    </source>
</evidence>
<dbReference type="Proteomes" id="UP000727654">
    <property type="component" value="Unassembled WGS sequence"/>
</dbReference>
<organism evidence="2 3">
    <name type="scientific">Cupriavidus laharis</name>
    <dbReference type="NCBI Taxonomy" id="151654"/>
    <lineage>
        <taxon>Bacteria</taxon>
        <taxon>Pseudomonadati</taxon>
        <taxon>Pseudomonadota</taxon>
        <taxon>Betaproteobacteria</taxon>
        <taxon>Burkholderiales</taxon>
        <taxon>Burkholderiaceae</taxon>
        <taxon>Cupriavidus</taxon>
    </lineage>
</organism>
<evidence type="ECO:0000313" key="2">
    <source>
        <dbReference type="EMBL" id="CAG9176548.1"/>
    </source>
</evidence>
<dbReference type="PANTHER" id="PTHR30093:SF47">
    <property type="entry name" value="TYPE IV PILUS NON-CORE MINOR PILIN PILE"/>
    <property type="match status" value="1"/>
</dbReference>
<evidence type="ECO:0000256" key="1">
    <source>
        <dbReference type="SAM" id="Phobius"/>
    </source>
</evidence>
<dbReference type="NCBIfam" id="TIGR02532">
    <property type="entry name" value="IV_pilin_GFxxxE"/>
    <property type="match status" value="1"/>
</dbReference>
<dbReference type="SUPFAM" id="SSF54523">
    <property type="entry name" value="Pili subunits"/>
    <property type="match status" value="1"/>
</dbReference>
<reference evidence="2 3" key="1">
    <citation type="submission" date="2021-08" db="EMBL/GenBank/DDBJ databases">
        <authorList>
            <person name="Peeters C."/>
        </authorList>
    </citation>
    <scope>NUCLEOTIDE SEQUENCE [LARGE SCALE GENOMIC DNA]</scope>
    <source>
        <strain evidence="2 3">LMG 23992</strain>
    </source>
</reference>
<dbReference type="RefSeq" id="WP_224080874.1">
    <property type="nucleotide sequence ID" value="NZ_CAJZAI010000007.1"/>
</dbReference>
<dbReference type="Gene3D" id="3.30.700.10">
    <property type="entry name" value="Glycoprotein, Type 4 Pilin"/>
    <property type="match status" value="1"/>
</dbReference>
<dbReference type="PANTHER" id="PTHR30093">
    <property type="entry name" value="GENERAL SECRETION PATHWAY PROTEIN G"/>
    <property type="match status" value="1"/>
</dbReference>
<dbReference type="InterPro" id="IPR031982">
    <property type="entry name" value="PilE-like"/>
</dbReference>
<name>A0ABN7YSW2_9BURK</name>
<dbReference type="InterPro" id="IPR045584">
    <property type="entry name" value="Pilin-like"/>
</dbReference>
<dbReference type="Pfam" id="PF07963">
    <property type="entry name" value="N_methyl"/>
    <property type="match status" value="1"/>
</dbReference>
<protein>
    <recommendedName>
        <fullName evidence="4">Type IV pilin protein</fullName>
    </recommendedName>
</protein>
<dbReference type="EMBL" id="CAJZAI010000007">
    <property type="protein sequence ID" value="CAG9176548.1"/>
    <property type="molecule type" value="Genomic_DNA"/>
</dbReference>
<keyword evidence="1" id="KW-0812">Transmembrane</keyword>
<feature type="transmembrane region" description="Helical" evidence="1">
    <location>
        <begin position="12"/>
        <end position="36"/>
    </location>
</feature>
<dbReference type="Pfam" id="PF16732">
    <property type="entry name" value="ComP_DUS"/>
    <property type="match status" value="1"/>
</dbReference>